<dbReference type="HAMAP" id="MF_01080">
    <property type="entry name" value="TruB_bact"/>
    <property type="match status" value="1"/>
</dbReference>
<evidence type="ECO:0000256" key="1">
    <source>
        <dbReference type="ARBA" id="ARBA00000385"/>
    </source>
</evidence>
<name>A0A9X4MES5_9BACT</name>
<evidence type="ECO:0000256" key="2">
    <source>
        <dbReference type="ARBA" id="ARBA00005642"/>
    </source>
</evidence>
<reference evidence="8" key="1">
    <citation type="journal article" date="2022" name="bioRxiv">
        <title>Thiovibrio frasassiensisgen. nov., sp. nov., an autotrophic, elemental sulfur disproportionating bacterium isolated from sulfidic karst sediment, and proposal of Thiovibrionaceae fam. nov.</title>
        <authorList>
            <person name="Aronson H."/>
            <person name="Thomas C."/>
            <person name="Bhattacharyya M."/>
            <person name="Eckstein S."/>
            <person name="Jensen S."/>
            <person name="Barco R."/>
            <person name="Macalady J."/>
            <person name="Amend J."/>
        </authorList>
    </citation>
    <scope>NUCLEOTIDE SEQUENCE</scope>
    <source>
        <strain evidence="8">RS19-109</strain>
    </source>
</reference>
<keyword evidence="4 5" id="KW-0413">Isomerase</keyword>
<dbReference type="Pfam" id="PF01509">
    <property type="entry name" value="TruB_N"/>
    <property type="match status" value="1"/>
</dbReference>
<evidence type="ECO:0000259" key="7">
    <source>
        <dbReference type="Pfam" id="PF16198"/>
    </source>
</evidence>
<dbReference type="GO" id="GO:1990481">
    <property type="term" value="P:mRNA pseudouridine synthesis"/>
    <property type="evidence" value="ECO:0007669"/>
    <property type="project" value="TreeGrafter"/>
</dbReference>
<feature type="domain" description="tRNA pseudouridylate synthase B C-terminal" evidence="7">
    <location>
        <begin position="193"/>
        <end position="235"/>
    </location>
</feature>
<dbReference type="PANTHER" id="PTHR13767:SF2">
    <property type="entry name" value="PSEUDOURIDYLATE SYNTHASE TRUB1"/>
    <property type="match status" value="1"/>
</dbReference>
<comment type="caution">
    <text evidence="8">The sequence shown here is derived from an EMBL/GenBank/DDBJ whole genome shotgun (WGS) entry which is preliminary data.</text>
</comment>
<dbReference type="SUPFAM" id="SSF55120">
    <property type="entry name" value="Pseudouridine synthase"/>
    <property type="match status" value="1"/>
</dbReference>
<evidence type="ECO:0000256" key="5">
    <source>
        <dbReference type="HAMAP-Rule" id="MF_01080"/>
    </source>
</evidence>
<evidence type="ECO:0000256" key="4">
    <source>
        <dbReference type="ARBA" id="ARBA00023235"/>
    </source>
</evidence>
<organism evidence="8 9">
    <name type="scientific">Thiovibrio frasassiensis</name>
    <dbReference type="NCBI Taxonomy" id="2984131"/>
    <lineage>
        <taxon>Bacteria</taxon>
        <taxon>Pseudomonadati</taxon>
        <taxon>Thermodesulfobacteriota</taxon>
        <taxon>Desulfobulbia</taxon>
        <taxon>Desulfobulbales</taxon>
        <taxon>Thiovibrionaceae</taxon>
        <taxon>Thiovibrio</taxon>
    </lineage>
</organism>
<dbReference type="GO" id="GO:0031119">
    <property type="term" value="P:tRNA pseudouridine synthesis"/>
    <property type="evidence" value="ECO:0007669"/>
    <property type="project" value="UniProtKB-UniRule"/>
</dbReference>
<dbReference type="EC" id="5.4.99.25" evidence="5"/>
<evidence type="ECO:0000313" key="8">
    <source>
        <dbReference type="EMBL" id="MDG4474880.1"/>
    </source>
</evidence>
<sequence length="259" mass="27617">MPAKAHDALAGKKIPAEPALAAGIFLVDKPVGPSSFRMVQLVRRALSIKKVGHAGTLDPFASGLLIICVGRPATRLISQFMDGNKWYEAVLKLGIETTTQDLEGEVVAQHVVPPLSREELEHCLSGFLGAQLQTPPQYSALKHMGKPLYHYARRGIIIEKAPRPITIFRLELLAAGADTVRILVECSKGTYIRTLAADIGGSLGCGAHLVALRRLQSGSFTVDSAVDGSLLQDPLAARDLLLAKALSVEEVEAMLAGNG</sequence>
<comment type="similarity">
    <text evidence="2 5">Belongs to the pseudouridine synthase TruB family. Type 1 subfamily.</text>
</comment>
<dbReference type="GO" id="GO:0160148">
    <property type="term" value="F:tRNA pseudouridine(55) synthase activity"/>
    <property type="evidence" value="ECO:0007669"/>
    <property type="project" value="UniProtKB-EC"/>
</dbReference>
<feature type="active site" description="Nucleophile" evidence="5">
    <location>
        <position position="58"/>
    </location>
</feature>
<protein>
    <recommendedName>
        <fullName evidence="5">tRNA pseudouridine synthase B</fullName>
        <ecNumber evidence="5">5.4.99.25</ecNumber>
    </recommendedName>
    <alternativeName>
        <fullName evidence="5">tRNA pseudouridine(55) synthase</fullName>
        <shortName evidence="5">Psi55 synthase</shortName>
    </alternativeName>
    <alternativeName>
        <fullName evidence="5">tRNA pseudouridylate synthase</fullName>
    </alternativeName>
    <alternativeName>
        <fullName evidence="5">tRNA-uridine isomerase</fullName>
    </alternativeName>
</protein>
<dbReference type="InterPro" id="IPR032819">
    <property type="entry name" value="TruB_C"/>
</dbReference>
<dbReference type="RefSeq" id="WP_307631860.1">
    <property type="nucleotide sequence ID" value="NZ_JAPHEH010000001.1"/>
</dbReference>
<comment type="catalytic activity">
    <reaction evidence="1 5">
        <text>uridine(55) in tRNA = pseudouridine(55) in tRNA</text>
        <dbReference type="Rhea" id="RHEA:42532"/>
        <dbReference type="Rhea" id="RHEA-COMP:10101"/>
        <dbReference type="Rhea" id="RHEA-COMP:10102"/>
        <dbReference type="ChEBI" id="CHEBI:65314"/>
        <dbReference type="ChEBI" id="CHEBI:65315"/>
        <dbReference type="EC" id="5.4.99.25"/>
    </reaction>
</comment>
<dbReference type="Proteomes" id="UP001154240">
    <property type="component" value="Unassembled WGS sequence"/>
</dbReference>
<keyword evidence="9" id="KW-1185">Reference proteome</keyword>
<keyword evidence="3 5" id="KW-0819">tRNA processing</keyword>
<reference evidence="8" key="2">
    <citation type="submission" date="2022-10" db="EMBL/GenBank/DDBJ databases">
        <authorList>
            <person name="Aronson H.S."/>
        </authorList>
    </citation>
    <scope>NUCLEOTIDE SEQUENCE</scope>
    <source>
        <strain evidence="8">RS19-109</strain>
    </source>
</reference>
<feature type="domain" description="Pseudouridine synthase II N-terminal" evidence="6">
    <location>
        <begin position="43"/>
        <end position="192"/>
    </location>
</feature>
<evidence type="ECO:0000256" key="3">
    <source>
        <dbReference type="ARBA" id="ARBA00022694"/>
    </source>
</evidence>
<proteinExistence type="inferred from homology"/>
<dbReference type="Gene3D" id="3.30.2350.10">
    <property type="entry name" value="Pseudouridine synthase"/>
    <property type="match status" value="1"/>
</dbReference>
<dbReference type="NCBIfam" id="TIGR00431">
    <property type="entry name" value="TruB"/>
    <property type="match status" value="1"/>
</dbReference>
<dbReference type="CDD" id="cd02573">
    <property type="entry name" value="PseudoU_synth_EcTruB"/>
    <property type="match status" value="1"/>
</dbReference>
<dbReference type="Pfam" id="PF16198">
    <property type="entry name" value="TruB_C_2"/>
    <property type="match status" value="1"/>
</dbReference>
<dbReference type="PANTHER" id="PTHR13767">
    <property type="entry name" value="TRNA-PSEUDOURIDINE SYNTHASE"/>
    <property type="match status" value="1"/>
</dbReference>
<dbReference type="AlphaFoldDB" id="A0A9X4MES5"/>
<gene>
    <name evidence="5 8" type="primary">truB</name>
    <name evidence="8" type="ORF">OLX77_01730</name>
</gene>
<comment type="function">
    <text evidence="5">Responsible for synthesis of pseudouridine from uracil-55 in the psi GC loop of transfer RNAs.</text>
</comment>
<dbReference type="InterPro" id="IPR002501">
    <property type="entry name" value="PsdUridine_synth_N"/>
</dbReference>
<dbReference type="GO" id="GO:0003723">
    <property type="term" value="F:RNA binding"/>
    <property type="evidence" value="ECO:0007669"/>
    <property type="project" value="InterPro"/>
</dbReference>
<dbReference type="InterPro" id="IPR020103">
    <property type="entry name" value="PsdUridine_synth_cat_dom_sf"/>
</dbReference>
<evidence type="ECO:0000313" key="9">
    <source>
        <dbReference type="Proteomes" id="UP001154240"/>
    </source>
</evidence>
<evidence type="ECO:0000259" key="6">
    <source>
        <dbReference type="Pfam" id="PF01509"/>
    </source>
</evidence>
<accession>A0A9X4MES5</accession>
<dbReference type="InterPro" id="IPR014780">
    <property type="entry name" value="tRNA_psdUridine_synth_TruB"/>
</dbReference>
<dbReference type="EMBL" id="JAPHEH010000001">
    <property type="protein sequence ID" value="MDG4474880.1"/>
    <property type="molecule type" value="Genomic_DNA"/>
</dbReference>